<dbReference type="EMBL" id="QOQW01000012">
    <property type="protein sequence ID" value="RCK79587.1"/>
    <property type="molecule type" value="Genomic_DNA"/>
</dbReference>
<reference evidence="1 2" key="1">
    <citation type="submission" date="2018-05" db="EMBL/GenBank/DDBJ databases">
        <title>A metagenomic window into the 2 km-deep terrestrial subsurface aquifer revealed taxonomically and functionally diverse microbial community comprising novel uncultured bacterial lineages.</title>
        <authorList>
            <person name="Kadnikov V.V."/>
            <person name="Mardanov A.V."/>
            <person name="Beletsky A.V."/>
            <person name="Banks D."/>
            <person name="Pimenov N.V."/>
            <person name="Frank Y.A."/>
            <person name="Karnachuk O.V."/>
            <person name="Ravin N.V."/>
        </authorList>
    </citation>
    <scope>NUCLEOTIDE SEQUENCE [LARGE SCALE GENOMIC DNA]</scope>
    <source>
        <strain evidence="1">BY5</strain>
    </source>
</reference>
<protein>
    <submittedName>
        <fullName evidence="1">Uncharacterized protein</fullName>
    </submittedName>
</protein>
<evidence type="ECO:0000313" key="1">
    <source>
        <dbReference type="EMBL" id="RCK79587.1"/>
    </source>
</evidence>
<dbReference type="AlphaFoldDB" id="A0A367ZNZ6"/>
<dbReference type="Proteomes" id="UP000252355">
    <property type="component" value="Unassembled WGS sequence"/>
</dbReference>
<name>A0A367ZNZ6_9BACT</name>
<gene>
    <name evidence="1" type="ORF">OZSIB_4341</name>
</gene>
<accession>A0A367ZNZ6</accession>
<proteinExistence type="predicted"/>
<comment type="caution">
    <text evidence="1">The sequence shown here is derived from an EMBL/GenBank/DDBJ whole genome shotgun (WGS) entry which is preliminary data.</text>
</comment>
<sequence length="246" mass="27522">MALLAVFFGLATAGRTCDDTLMILLTSSDPKSEFSQGIRRFNQDLTALGTALKDPLHQGPFDSLLGRLLESWLALSNRFSFTPPEEARGDPNWIAKMQGTADRLGRIRAAIKAGQRQEAHDQVLELSVHLGTFFESVKMSESYRIFLRVADQFYRLEQQALRRSVADMPATIASITEFLRDLRPRLATDTLAPYARTLESLDAVSQALSTDTGSGTLDLLVQKARDQFLTLRSHLLMMEWFPSTKP</sequence>
<evidence type="ECO:0000313" key="2">
    <source>
        <dbReference type="Proteomes" id="UP000252355"/>
    </source>
</evidence>
<organism evidence="1 2">
    <name type="scientific">Candidatus Ozemobacter sibiricus</name>
    <dbReference type="NCBI Taxonomy" id="2268124"/>
    <lineage>
        <taxon>Bacteria</taxon>
        <taxon>Candidatus Ozemobacteria</taxon>
        <taxon>Candidatus Ozemobacterales</taxon>
        <taxon>Candidatus Ozemobacteraceae</taxon>
        <taxon>Candidatus Ozemobacter</taxon>
    </lineage>
</organism>